<keyword evidence="2 4" id="KW-0472">Membrane</keyword>
<dbReference type="InterPro" id="IPR036942">
    <property type="entry name" value="Beta-barrel_TonB_sf"/>
</dbReference>
<dbReference type="InterPro" id="IPR000531">
    <property type="entry name" value="Beta-barrel_TonB"/>
</dbReference>
<dbReference type="PANTHER" id="PTHR47234:SF2">
    <property type="entry name" value="TONB-DEPENDENT RECEPTOR"/>
    <property type="match status" value="1"/>
</dbReference>
<evidence type="ECO:0000256" key="4">
    <source>
        <dbReference type="RuleBase" id="RU003357"/>
    </source>
</evidence>
<dbReference type="Gene3D" id="2.170.130.10">
    <property type="entry name" value="TonB-dependent receptor, plug domain"/>
    <property type="match status" value="1"/>
</dbReference>
<feature type="signal peptide" evidence="5">
    <location>
        <begin position="1"/>
        <end position="25"/>
    </location>
</feature>
<gene>
    <name evidence="8" type="ORF">D9T17_11355</name>
</gene>
<evidence type="ECO:0000313" key="8">
    <source>
        <dbReference type="EMBL" id="ROU07090.1"/>
    </source>
</evidence>
<evidence type="ECO:0000259" key="6">
    <source>
        <dbReference type="Pfam" id="PF00593"/>
    </source>
</evidence>
<protein>
    <recommendedName>
        <fullName evidence="10">TonB-dependent receptor</fullName>
    </recommendedName>
</protein>
<proteinExistence type="inferred from homology"/>
<comment type="caution">
    <text evidence="8">The sequence shown here is derived from an EMBL/GenBank/DDBJ whole genome shotgun (WGS) entry which is preliminary data.</text>
</comment>
<dbReference type="PANTHER" id="PTHR47234">
    <property type="match status" value="1"/>
</dbReference>
<dbReference type="Pfam" id="PF07715">
    <property type="entry name" value="Plug"/>
    <property type="match status" value="1"/>
</dbReference>
<evidence type="ECO:0000256" key="2">
    <source>
        <dbReference type="ARBA" id="ARBA00023136"/>
    </source>
</evidence>
<comment type="similarity">
    <text evidence="4">Belongs to the TonB-dependent receptor family.</text>
</comment>
<comment type="subcellular location">
    <subcellularLocation>
        <location evidence="1 4">Cell outer membrane</location>
    </subcellularLocation>
</comment>
<dbReference type="AlphaFoldDB" id="A0A3N2RHX9"/>
<feature type="domain" description="TonB-dependent receptor plug" evidence="7">
    <location>
        <begin position="60"/>
        <end position="168"/>
    </location>
</feature>
<keyword evidence="5" id="KW-0732">Signal</keyword>
<dbReference type="GO" id="GO:0009279">
    <property type="term" value="C:cell outer membrane"/>
    <property type="evidence" value="ECO:0007669"/>
    <property type="project" value="UniProtKB-SubCell"/>
</dbReference>
<dbReference type="Pfam" id="PF00593">
    <property type="entry name" value="TonB_dep_Rec_b-barrel"/>
    <property type="match status" value="1"/>
</dbReference>
<dbReference type="Proteomes" id="UP000275910">
    <property type="component" value="Unassembled WGS sequence"/>
</dbReference>
<keyword evidence="4" id="KW-0798">TonB box</keyword>
<evidence type="ECO:0000259" key="7">
    <source>
        <dbReference type="Pfam" id="PF07715"/>
    </source>
</evidence>
<organism evidence="8 9">
    <name type="scientific">Lysobacter enzymogenes</name>
    <dbReference type="NCBI Taxonomy" id="69"/>
    <lineage>
        <taxon>Bacteria</taxon>
        <taxon>Pseudomonadati</taxon>
        <taxon>Pseudomonadota</taxon>
        <taxon>Gammaproteobacteria</taxon>
        <taxon>Lysobacterales</taxon>
        <taxon>Lysobacteraceae</taxon>
        <taxon>Lysobacter</taxon>
    </lineage>
</organism>
<accession>A0A3N2RHX9</accession>
<evidence type="ECO:0008006" key="10">
    <source>
        <dbReference type="Google" id="ProtNLM"/>
    </source>
</evidence>
<dbReference type="SUPFAM" id="SSF56935">
    <property type="entry name" value="Porins"/>
    <property type="match status" value="1"/>
</dbReference>
<keyword evidence="3" id="KW-0998">Cell outer membrane</keyword>
<dbReference type="Gene3D" id="2.40.170.20">
    <property type="entry name" value="TonB-dependent receptor, beta-barrel domain"/>
    <property type="match status" value="1"/>
</dbReference>
<evidence type="ECO:0000256" key="1">
    <source>
        <dbReference type="ARBA" id="ARBA00004442"/>
    </source>
</evidence>
<name>A0A3N2RHX9_LYSEN</name>
<dbReference type="InterPro" id="IPR037066">
    <property type="entry name" value="Plug_dom_sf"/>
</dbReference>
<dbReference type="EMBL" id="RCTY01000024">
    <property type="protein sequence ID" value="ROU07090.1"/>
    <property type="molecule type" value="Genomic_DNA"/>
</dbReference>
<dbReference type="InterPro" id="IPR012910">
    <property type="entry name" value="Plug_dom"/>
</dbReference>
<feature type="chain" id="PRO_5018123953" description="TonB-dependent receptor" evidence="5">
    <location>
        <begin position="26"/>
        <end position="997"/>
    </location>
</feature>
<evidence type="ECO:0000256" key="3">
    <source>
        <dbReference type="ARBA" id="ARBA00023237"/>
    </source>
</evidence>
<reference evidence="8 9" key="1">
    <citation type="submission" date="2018-10" db="EMBL/GenBank/DDBJ databases">
        <title>The genome of Lysobacter enzymogenes OH11.</title>
        <authorList>
            <person name="Liu F."/>
            <person name="Zhao Y."/>
            <person name="Qian G."/>
            <person name="Chen Y."/>
            <person name="Xu H."/>
        </authorList>
    </citation>
    <scope>NUCLEOTIDE SEQUENCE [LARGE SCALE GENOMIC DNA]</scope>
    <source>
        <strain evidence="8 9">OH11</strain>
    </source>
</reference>
<feature type="domain" description="TonB-dependent receptor-like beta-barrel" evidence="6">
    <location>
        <begin position="449"/>
        <end position="957"/>
    </location>
</feature>
<evidence type="ECO:0000256" key="5">
    <source>
        <dbReference type="SAM" id="SignalP"/>
    </source>
</evidence>
<evidence type="ECO:0000313" key="9">
    <source>
        <dbReference type="Proteomes" id="UP000275910"/>
    </source>
</evidence>
<sequence>MRKSLLRLTALTAGIGIGLAGQAQAQTAPAAAESAASSQAEAKTLDRVAVTGSKIKGVDMESAVPLTSVTRAEIERMGVTSVDEVMRVLTVSGEGAGRMSNDSHNSFANLRNIGSNRTLVLVNGHRWVGSSNINGTVNLNSIPLAAVERVDVLKDGGSVLYGADAMVGLINIILKDDFDGAEGSVRFSTYGKGGIERNVNLTGGHAGERFSAMLGVQFAEGEAIGNDEYEITSTPPPFGSPKSLTWSDATPAGRFLLCRRGAALVNGLCPTNRQEDPSGRGGAFFTYDEGKTGTTDWHTYNRSNDGFNDRGYRDLLTGYKRKSAVGSMKFDISDHMQFKVFAQYMDESMKRPLPPTTIDVGSSALPFVIPTNSYYNPFGKPIARVQRALAETGGRGFASRAQTKVISSSLTGDFELAGRSFDWEVGFMTGITSQHADNLYEVSASRVRNALGPSFKDASGKIVCGTPGKVIEGCVPLNLLGTGAVTQEMLNYLRIDSNTNSNYFRDNDYFAQISTPNLFSLPAGDVGMAAGVERHVVWGRFVSSEVLQRADVLGSSSRQPASGGYGVKEAYAEFYVPVLKDLPLVKQLDFSLAGRFSKYDSGVSAFNKKWGMKWKITDDLALRASYSTGYRLDLGGLLQNDIVGVLNLTGSTFDPCTVTRNSSGTVIADHYGQLTPDLQAKCRAYGVPEGGYDSSLATNVATQRNANQELQPEKDVFRTLGLLYSPHFIDGLDLGLDYWDVRFRDSIVFPTPQTMLDNCLAFEGDSHRCPDGWVERDAKGVVTYVRNAALNSLGQGERYTGYDFNAKYRLKTKWGNFRADWTNTYLSLFQLNAVPPFQSMVGTYTANTFPTRPNFRLRSNLALGWDLGNWGVQWTARYYSSLKEQCRFVGTIAVDMCNDLGEPTFVDPNGNVANNRYLPFLRGGSANRLGAYTLHDISVSYKAPWLDGARISGGVRNAFNKQPSVSMTTGLSSSGIGFSPGFGMPDRYYYVEYKQKF</sequence>